<feature type="compositionally biased region" description="Basic and acidic residues" evidence="3">
    <location>
        <begin position="144"/>
        <end position="154"/>
    </location>
</feature>
<dbReference type="PANTHER" id="PTHR16160:SF13">
    <property type="entry name" value="FERMITIN 2-RELATED"/>
    <property type="match status" value="1"/>
</dbReference>
<dbReference type="Gene3D" id="3.10.20.90">
    <property type="entry name" value="Phosphatidylinositol 3-kinase Catalytic Subunit, Chain A, domain 1"/>
    <property type="match status" value="2"/>
</dbReference>
<evidence type="ECO:0000313" key="5">
    <source>
        <dbReference type="Proteomes" id="UP000695022"/>
    </source>
</evidence>
<keyword evidence="5" id="KW-1185">Reference proteome</keyword>
<dbReference type="InterPro" id="IPR019748">
    <property type="entry name" value="FERM_central"/>
</dbReference>
<dbReference type="CDD" id="cd17095">
    <property type="entry name" value="FERM_F0_kindlins"/>
    <property type="match status" value="1"/>
</dbReference>
<dbReference type="CDD" id="cd17096">
    <property type="entry name" value="FERM_F1_kindlins"/>
    <property type="match status" value="1"/>
</dbReference>
<protein>
    <submittedName>
        <fullName evidence="6">Fermitin family homolog 2-like isoform X1</fullName>
    </submittedName>
</protein>
<dbReference type="SMART" id="SM00295">
    <property type="entry name" value="B41"/>
    <property type="match status" value="1"/>
</dbReference>
<dbReference type="SMART" id="SM00233">
    <property type="entry name" value="PH"/>
    <property type="match status" value="1"/>
</dbReference>
<dbReference type="InterPro" id="IPR011993">
    <property type="entry name" value="PH-like_dom_sf"/>
</dbReference>
<dbReference type="Pfam" id="PF18124">
    <property type="entry name" value="Kindlin_2_N"/>
    <property type="match status" value="1"/>
</dbReference>
<feature type="compositionally biased region" description="Polar residues" evidence="3">
    <location>
        <begin position="155"/>
        <end position="193"/>
    </location>
</feature>
<dbReference type="PROSITE" id="PS50003">
    <property type="entry name" value="PH_DOMAIN"/>
    <property type="match status" value="1"/>
</dbReference>
<dbReference type="RefSeq" id="XP_014666820.1">
    <property type="nucleotide sequence ID" value="XM_014811334.1"/>
</dbReference>
<accession>A0ABM1E3P9</accession>
<evidence type="ECO:0000256" key="1">
    <source>
        <dbReference type="ARBA" id="ARBA00008052"/>
    </source>
</evidence>
<dbReference type="InterPro" id="IPR037843">
    <property type="entry name" value="Kindlin/fermitin"/>
</dbReference>
<dbReference type="Proteomes" id="UP000695022">
    <property type="component" value="Unplaced"/>
</dbReference>
<evidence type="ECO:0000313" key="6">
    <source>
        <dbReference type="RefSeq" id="XP_014666820.1"/>
    </source>
</evidence>
<comment type="similarity">
    <text evidence="1">Belongs to the kindlin family.</text>
</comment>
<dbReference type="PANTHER" id="PTHR16160">
    <property type="entry name" value="FERMITIN 2-RELATED"/>
    <property type="match status" value="1"/>
</dbReference>
<dbReference type="InterPro" id="IPR040790">
    <property type="entry name" value="Kindlin_2_N"/>
</dbReference>
<organism evidence="5 6">
    <name type="scientific">Priapulus caudatus</name>
    <name type="common">Priapulid worm</name>
    <dbReference type="NCBI Taxonomy" id="37621"/>
    <lineage>
        <taxon>Eukaryota</taxon>
        <taxon>Metazoa</taxon>
        <taxon>Ecdysozoa</taxon>
        <taxon>Scalidophora</taxon>
        <taxon>Priapulida</taxon>
        <taxon>Priapulimorpha</taxon>
        <taxon>Priapulimorphida</taxon>
        <taxon>Priapulidae</taxon>
        <taxon>Priapulus</taxon>
    </lineage>
</organism>
<dbReference type="CDD" id="cd01237">
    <property type="entry name" value="PH_fermitin"/>
    <property type="match status" value="1"/>
</dbReference>
<dbReference type="Gene3D" id="2.30.29.30">
    <property type="entry name" value="Pleckstrin-homology domain (PH domain)/Phosphotyrosine-binding domain (PTB)"/>
    <property type="match status" value="2"/>
</dbReference>
<dbReference type="Gene3D" id="1.20.80.10">
    <property type="match status" value="1"/>
</dbReference>
<proteinExistence type="inferred from homology"/>
<reference evidence="6" key="1">
    <citation type="submission" date="2025-08" db="UniProtKB">
        <authorList>
            <consortium name="RefSeq"/>
        </authorList>
    </citation>
    <scope>IDENTIFICATION</scope>
</reference>
<dbReference type="InterPro" id="IPR001849">
    <property type="entry name" value="PH_domain"/>
</dbReference>
<dbReference type="Pfam" id="PF00373">
    <property type="entry name" value="FERM_M"/>
    <property type="match status" value="1"/>
</dbReference>
<gene>
    <name evidence="6" type="primary">LOC106808569</name>
</gene>
<dbReference type="Pfam" id="PF00169">
    <property type="entry name" value="PH"/>
    <property type="match status" value="1"/>
</dbReference>
<dbReference type="InterPro" id="IPR014352">
    <property type="entry name" value="FERM/acyl-CoA-bd_prot_sf"/>
</dbReference>
<name>A0ABM1E3P9_PRICU</name>
<evidence type="ECO:0000259" key="4">
    <source>
        <dbReference type="PROSITE" id="PS50003"/>
    </source>
</evidence>
<dbReference type="GeneID" id="106808569"/>
<dbReference type="SUPFAM" id="SSF50729">
    <property type="entry name" value="PH domain-like"/>
    <property type="match status" value="2"/>
</dbReference>
<feature type="domain" description="PH" evidence="4">
    <location>
        <begin position="413"/>
        <end position="517"/>
    </location>
</feature>
<keyword evidence="2" id="KW-0130">Cell adhesion</keyword>
<evidence type="ECO:0000256" key="2">
    <source>
        <dbReference type="ARBA" id="ARBA00022889"/>
    </source>
</evidence>
<dbReference type="CDD" id="cd14473">
    <property type="entry name" value="FERM_B-lobe"/>
    <property type="match status" value="1"/>
</dbReference>
<dbReference type="InterPro" id="IPR019749">
    <property type="entry name" value="Band_41_domain"/>
</dbReference>
<dbReference type="InterPro" id="IPR037837">
    <property type="entry name" value="PH_Kindlin/fermitin"/>
</dbReference>
<evidence type="ECO:0000256" key="3">
    <source>
        <dbReference type="SAM" id="MobiDB-lite"/>
    </source>
</evidence>
<dbReference type="SUPFAM" id="SSF47031">
    <property type="entry name" value="Second domain of FERM"/>
    <property type="match status" value="1"/>
</dbReference>
<sequence length="719" mass="82102">MMSDGMVIDGSWQLTIHITDLDITRTLRVTGDVHVGGVMLRLVEELEMAIDWSDHALWWPSRNMWLSRTRTTLDQYGVQADTHLEFTPMHKLLRVQLPDLQYLEMRVDFSVRVFTTVVQICKQYGIRHPEELSLLVPFDEKTIRKGGKKPENRQYTRQQSRASSTYTPGKSPGSASVGTPQVDGTGTISRYGTMSKSTEHLQYPTIDPLSYWNYRYPGVPYTATLWKTPNSARATSFNANGTLTPTSATSGDSSLVGGIDVSLAISLPPTQEALDARVCPRNYVEKARQNGGWLDSSVSLMEQGIRESDLLLFRYKFLVFYDLNPKYDAIRINQIYNQARWALLSEELDCTEEEMMMFAALQLQVHLQSNVPEPDFSPSGAKETDDIDAALNDLQMSLEGHSFGRRPGDITSIPELHDYLHFMKPKKYTLRSFKAYWFTFRDTHLSMYKSKETSDSTPLWNANLKGCEVVPDVNIAHKKYGIRVLLPAPGGMKEVWLRFENEQQYARWLSACKLASKGKTMADSSYDSEVSSILAFMSMQHPAPATVINPSNAEIQPELYVAPRFLKKFKSQQMNQRILEAHSNVSELSLYDAKMNYIRAWQALPEFGLSYFTVNFRGHKKEELIGIAFNRIVRMNINKGNALTTWRFNIMKAWNVNWEIKHVIINFEEGQDFVFYCTSADCKVIHEFIGGYIFCSMRSKESSQTLNEELFHKLTGGWS</sequence>
<feature type="region of interest" description="Disordered" evidence="3">
    <location>
        <begin position="144"/>
        <end position="193"/>
    </location>
</feature>
<dbReference type="InterPro" id="IPR035963">
    <property type="entry name" value="FERM_2"/>
</dbReference>